<feature type="domain" description="Serpin" evidence="6">
    <location>
        <begin position="48"/>
        <end position="401"/>
    </location>
</feature>
<dbReference type="InterPro" id="IPR036186">
    <property type="entry name" value="Serpin_sf"/>
</dbReference>
<dbReference type="EMBL" id="AP028924">
    <property type="protein sequence ID" value="BET03307.1"/>
    <property type="molecule type" value="Genomic_DNA"/>
</dbReference>
<accession>A0ABN7BIH4</accession>
<dbReference type="Gene3D" id="3.30.497.10">
    <property type="entry name" value="Antithrombin, subunit I, domain 2"/>
    <property type="match status" value="1"/>
</dbReference>
<evidence type="ECO:0000259" key="6">
    <source>
        <dbReference type="SMART" id="SM00093"/>
    </source>
</evidence>
<feature type="transmembrane region" description="Helical" evidence="5">
    <location>
        <begin position="12"/>
        <end position="32"/>
    </location>
</feature>
<dbReference type="PANTHER" id="PTHR11461:SF211">
    <property type="entry name" value="GH10112P-RELATED"/>
    <property type="match status" value="1"/>
</dbReference>
<dbReference type="PANTHER" id="PTHR11461">
    <property type="entry name" value="SERINE PROTEASE INHIBITOR, SERPIN"/>
    <property type="match status" value="1"/>
</dbReference>
<evidence type="ECO:0000256" key="1">
    <source>
        <dbReference type="ARBA" id="ARBA00009500"/>
    </source>
</evidence>
<name>A0ABN7BIH4_9HEMI</name>
<keyword evidence="5" id="KW-0812">Transmembrane</keyword>
<gene>
    <name evidence="7" type="ORF">NTJ_16125</name>
</gene>
<keyword evidence="5" id="KW-1133">Transmembrane helix</keyword>
<dbReference type="Gene3D" id="2.30.39.10">
    <property type="entry name" value="Alpha-1-antitrypsin, domain 1"/>
    <property type="match status" value="1"/>
</dbReference>
<evidence type="ECO:0000256" key="2">
    <source>
        <dbReference type="ARBA" id="ARBA00022690"/>
    </source>
</evidence>
<dbReference type="Proteomes" id="UP001307889">
    <property type="component" value="Chromosome 16"/>
</dbReference>
<dbReference type="InterPro" id="IPR042178">
    <property type="entry name" value="Serpin_sf_1"/>
</dbReference>
<sequence length="410" mass="45265">MITFRGHRHWPAGNLLLIGVSIGYFAMAQSSASKDLQALNMGSAKFSSDLFSVLRKGKPAENLIVSPLSVQIALAFVYAGADGKTKNELAKLLHIDPSNDAVSLKAYKELIGSLQKPGLKLASSVFFNKVLKLHDTYKTKVGKNFGGNFEQVDFSDSSAAANTINNWCKNNTNKKIEKLFEPSDLDRNTMAVIANAIHFKAMWKKKFEPSRTNDMDFHGINGITQVKMMHQTGHFNYGQVNSIQAQLLELPYENGDFRMLIILPFPDATLASVDEKLKTKDLSEVLKELYSTEVDVSLPRFKIESELDLEGALKELGVIDMFRDTANLSGISSDPLFVSKVKQKAFIEVNEEGTEAAAVTAARIQKRSLPFREEFKANRPFAIVLADGGGSILFQGAVHLLDAATLRDEL</sequence>
<protein>
    <submittedName>
        <fullName evidence="7">Inhibitor</fullName>
    </submittedName>
</protein>
<proteinExistence type="inferred from homology"/>
<keyword evidence="3" id="KW-0722">Serine protease inhibitor</keyword>
<evidence type="ECO:0000256" key="5">
    <source>
        <dbReference type="SAM" id="Phobius"/>
    </source>
</evidence>
<evidence type="ECO:0000256" key="4">
    <source>
        <dbReference type="RuleBase" id="RU000411"/>
    </source>
</evidence>
<keyword evidence="8" id="KW-1185">Reference proteome</keyword>
<dbReference type="Pfam" id="PF00079">
    <property type="entry name" value="Serpin"/>
    <property type="match status" value="1"/>
</dbReference>
<reference evidence="7 8" key="1">
    <citation type="submission" date="2023-09" db="EMBL/GenBank/DDBJ databases">
        <title>Nesidiocoris tenuis whole genome shotgun sequence.</title>
        <authorList>
            <person name="Shibata T."/>
            <person name="Shimoda M."/>
            <person name="Kobayashi T."/>
            <person name="Uehara T."/>
        </authorList>
    </citation>
    <scope>NUCLEOTIDE SEQUENCE [LARGE SCALE GENOMIC DNA]</scope>
    <source>
        <strain evidence="7 8">Japan</strain>
    </source>
</reference>
<dbReference type="CDD" id="cd19601">
    <property type="entry name" value="serpin42Da-like"/>
    <property type="match status" value="1"/>
</dbReference>
<evidence type="ECO:0000256" key="3">
    <source>
        <dbReference type="ARBA" id="ARBA00022900"/>
    </source>
</evidence>
<evidence type="ECO:0000313" key="8">
    <source>
        <dbReference type="Proteomes" id="UP001307889"/>
    </source>
</evidence>
<evidence type="ECO:0000313" key="7">
    <source>
        <dbReference type="EMBL" id="BET03307.1"/>
    </source>
</evidence>
<dbReference type="InterPro" id="IPR023796">
    <property type="entry name" value="Serpin_dom"/>
</dbReference>
<organism evidence="7 8">
    <name type="scientific">Nesidiocoris tenuis</name>
    <dbReference type="NCBI Taxonomy" id="355587"/>
    <lineage>
        <taxon>Eukaryota</taxon>
        <taxon>Metazoa</taxon>
        <taxon>Ecdysozoa</taxon>
        <taxon>Arthropoda</taxon>
        <taxon>Hexapoda</taxon>
        <taxon>Insecta</taxon>
        <taxon>Pterygota</taxon>
        <taxon>Neoptera</taxon>
        <taxon>Paraneoptera</taxon>
        <taxon>Hemiptera</taxon>
        <taxon>Heteroptera</taxon>
        <taxon>Panheteroptera</taxon>
        <taxon>Cimicomorpha</taxon>
        <taxon>Miridae</taxon>
        <taxon>Dicyphina</taxon>
        <taxon>Nesidiocoris</taxon>
    </lineage>
</organism>
<comment type="similarity">
    <text evidence="1 4">Belongs to the serpin family.</text>
</comment>
<keyword evidence="5" id="KW-0472">Membrane</keyword>
<dbReference type="InterPro" id="IPR042185">
    <property type="entry name" value="Serpin_sf_2"/>
</dbReference>
<dbReference type="InterPro" id="IPR000215">
    <property type="entry name" value="Serpin_fam"/>
</dbReference>
<keyword evidence="2" id="KW-0646">Protease inhibitor</keyword>
<dbReference type="SMART" id="SM00093">
    <property type="entry name" value="SERPIN"/>
    <property type="match status" value="1"/>
</dbReference>
<dbReference type="SUPFAM" id="SSF56574">
    <property type="entry name" value="Serpins"/>
    <property type="match status" value="1"/>
</dbReference>